<dbReference type="InterPro" id="IPR011006">
    <property type="entry name" value="CheY-like_superfamily"/>
</dbReference>
<dbReference type="InterPro" id="IPR001867">
    <property type="entry name" value="OmpR/PhoB-type_DNA-bd"/>
</dbReference>
<evidence type="ECO:0000256" key="3">
    <source>
        <dbReference type="ARBA" id="ARBA00023015"/>
    </source>
</evidence>
<dbReference type="RefSeq" id="WP_081107360.1">
    <property type="nucleotide sequence ID" value="NZ_JABCQF010000002.1"/>
</dbReference>
<reference evidence="10" key="1">
    <citation type="submission" date="2020-04" db="EMBL/GenBank/DDBJ databases">
        <authorList>
            <person name="Sombolestani A."/>
        </authorList>
    </citation>
    <scope>NUCLEOTIDE SEQUENCE</scope>
    <source>
        <strain evidence="10">R-71646</strain>
    </source>
</reference>
<dbReference type="Proteomes" id="UP000644588">
    <property type="component" value="Unassembled WGS sequence"/>
</dbReference>
<dbReference type="PANTHER" id="PTHR48111">
    <property type="entry name" value="REGULATOR OF RPOS"/>
    <property type="match status" value="1"/>
</dbReference>
<evidence type="ECO:0000259" key="8">
    <source>
        <dbReference type="PROSITE" id="PS50110"/>
    </source>
</evidence>
<feature type="domain" description="Response regulatory" evidence="8">
    <location>
        <begin position="6"/>
        <end position="119"/>
    </location>
</feature>
<sequence>MTPMPHLLIVDDDQDILTLLTSFLQRHNYRVSVAEDGEAMFGILRAQNIDLVILDIMLRNEDGFSLCGRLRASSKIPVIMLSAMADHTDRVVGLEIGADDYLTKPFDQRELLARVKAVLRRTAESAPVTCSTTTRPVLKFGDWQLDVARRELRSADDSLVLLSSGEFDLLLSFVEHPGRVLTRDQLMDMARGPDHAAFDRSIDVQVSRLRHKLENDPKNPALIRTVRNGGYIFETTVTRL</sequence>
<dbReference type="PANTHER" id="PTHR48111:SF4">
    <property type="entry name" value="DNA-BINDING DUAL TRANSCRIPTIONAL REGULATOR OMPR"/>
    <property type="match status" value="1"/>
</dbReference>
<keyword evidence="5" id="KW-0804">Transcription</keyword>
<dbReference type="SMART" id="SM00862">
    <property type="entry name" value="Trans_reg_C"/>
    <property type="match status" value="1"/>
</dbReference>
<evidence type="ECO:0000256" key="7">
    <source>
        <dbReference type="PROSITE-ProRule" id="PRU01091"/>
    </source>
</evidence>
<evidence type="ECO:0000259" key="9">
    <source>
        <dbReference type="PROSITE" id="PS51755"/>
    </source>
</evidence>
<dbReference type="SUPFAM" id="SSF52172">
    <property type="entry name" value="CheY-like"/>
    <property type="match status" value="1"/>
</dbReference>
<keyword evidence="2" id="KW-0902">Two-component regulatory system</keyword>
<dbReference type="InterPro" id="IPR001789">
    <property type="entry name" value="Sig_transdc_resp-reg_receiver"/>
</dbReference>
<keyword evidence="1 6" id="KW-0597">Phosphoprotein</keyword>
<organism evidence="10 11">
    <name type="scientific">Gluconobacter potus</name>
    <dbReference type="NCBI Taxonomy" id="2724927"/>
    <lineage>
        <taxon>Bacteria</taxon>
        <taxon>Pseudomonadati</taxon>
        <taxon>Pseudomonadota</taxon>
        <taxon>Alphaproteobacteria</taxon>
        <taxon>Acetobacterales</taxon>
        <taxon>Acetobacteraceae</taxon>
        <taxon>Gluconobacter</taxon>
    </lineage>
</organism>
<dbReference type="PROSITE" id="PS51755">
    <property type="entry name" value="OMPR_PHOB"/>
    <property type="match status" value="1"/>
</dbReference>
<keyword evidence="4 7" id="KW-0238">DNA-binding</keyword>
<evidence type="ECO:0000313" key="10">
    <source>
        <dbReference type="EMBL" id="MBF0882053.1"/>
    </source>
</evidence>
<protein>
    <submittedName>
        <fullName evidence="10">Response regulator</fullName>
    </submittedName>
</protein>
<dbReference type="EMBL" id="JABCQF010000002">
    <property type="protein sequence ID" value="MBF0882053.1"/>
    <property type="molecule type" value="Genomic_DNA"/>
</dbReference>
<evidence type="ECO:0000256" key="5">
    <source>
        <dbReference type="ARBA" id="ARBA00023163"/>
    </source>
</evidence>
<dbReference type="SUPFAM" id="SSF46894">
    <property type="entry name" value="C-terminal effector domain of the bipartite response regulators"/>
    <property type="match status" value="1"/>
</dbReference>
<dbReference type="Gene3D" id="3.40.50.2300">
    <property type="match status" value="1"/>
</dbReference>
<evidence type="ECO:0000256" key="2">
    <source>
        <dbReference type="ARBA" id="ARBA00023012"/>
    </source>
</evidence>
<evidence type="ECO:0000256" key="4">
    <source>
        <dbReference type="ARBA" id="ARBA00023125"/>
    </source>
</evidence>
<dbReference type="InterPro" id="IPR039420">
    <property type="entry name" value="WalR-like"/>
</dbReference>
<reference evidence="10" key="2">
    <citation type="submission" date="2020-11" db="EMBL/GenBank/DDBJ databases">
        <title>Description of novel Gluconobacter species.</title>
        <authorList>
            <person name="Cleenwerck I."/>
            <person name="Cnockaert M."/>
            <person name="Borremans W."/>
            <person name="Wieme A.D."/>
            <person name="De Vuyst L."/>
            <person name="Vandamme P."/>
        </authorList>
    </citation>
    <scope>NUCLEOTIDE SEQUENCE</scope>
    <source>
        <strain evidence="10">R-71646</strain>
    </source>
</reference>
<feature type="domain" description="OmpR/PhoB-type" evidence="9">
    <location>
        <begin position="135"/>
        <end position="235"/>
    </location>
</feature>
<keyword evidence="11" id="KW-1185">Reference proteome</keyword>
<dbReference type="Pfam" id="PF00072">
    <property type="entry name" value="Response_reg"/>
    <property type="match status" value="1"/>
</dbReference>
<feature type="DNA-binding region" description="OmpR/PhoB-type" evidence="7">
    <location>
        <begin position="135"/>
        <end position="235"/>
    </location>
</feature>
<name>A0ABR9YKR8_9PROT</name>
<dbReference type="Gene3D" id="1.10.10.10">
    <property type="entry name" value="Winged helix-like DNA-binding domain superfamily/Winged helix DNA-binding domain"/>
    <property type="match status" value="1"/>
</dbReference>
<keyword evidence="3" id="KW-0805">Transcription regulation</keyword>
<comment type="caution">
    <text evidence="10">The sequence shown here is derived from an EMBL/GenBank/DDBJ whole genome shotgun (WGS) entry which is preliminary data.</text>
</comment>
<evidence type="ECO:0000313" key="11">
    <source>
        <dbReference type="Proteomes" id="UP000644588"/>
    </source>
</evidence>
<dbReference type="CDD" id="cd00383">
    <property type="entry name" value="trans_reg_C"/>
    <property type="match status" value="1"/>
</dbReference>
<dbReference type="SMART" id="SM00448">
    <property type="entry name" value="REC"/>
    <property type="match status" value="1"/>
</dbReference>
<dbReference type="InterPro" id="IPR036388">
    <property type="entry name" value="WH-like_DNA-bd_sf"/>
</dbReference>
<gene>
    <name evidence="10" type="ORF">HKD31_04720</name>
</gene>
<proteinExistence type="predicted"/>
<dbReference type="PROSITE" id="PS50110">
    <property type="entry name" value="RESPONSE_REGULATORY"/>
    <property type="match status" value="1"/>
</dbReference>
<dbReference type="Pfam" id="PF00486">
    <property type="entry name" value="Trans_reg_C"/>
    <property type="match status" value="1"/>
</dbReference>
<accession>A0ABR9YKR8</accession>
<dbReference type="InterPro" id="IPR016032">
    <property type="entry name" value="Sig_transdc_resp-reg_C-effctor"/>
</dbReference>
<feature type="modified residue" description="4-aspartylphosphate" evidence="6">
    <location>
        <position position="55"/>
    </location>
</feature>
<evidence type="ECO:0000256" key="1">
    <source>
        <dbReference type="ARBA" id="ARBA00022553"/>
    </source>
</evidence>
<dbReference type="Gene3D" id="6.10.250.690">
    <property type="match status" value="1"/>
</dbReference>
<evidence type="ECO:0000256" key="6">
    <source>
        <dbReference type="PROSITE-ProRule" id="PRU00169"/>
    </source>
</evidence>